<sequence length="421" mass="48174">MKNSFILLLSIFLVIPGYSDGGSKVEILKTDTGHQLQVNGEPFYIKGAGIDDHYDVLAASGGNSIRTWGVGKWEEVFEMAEQYNLYVCAGIWLGQERQGFDYSDPDAVRQQFEKYKPYILKYKDHPNLLMWGVGNELNLFYTNTTVWNAVEEFARYIHEVDGNHPTMTATTFIERREAELIQNQCPSIDILALNAYAGLPVVADWLNDFGWTKPYILGEWGTFGHWEASKTSWNKPIEFTSKEKADLYLNEYQKHILPHENCLGAYVFFWGSKQERTSTWYSLFLNNGAKTQAVDVLHYLWKNEWPENRAPVLDSLMLDGKNAHQNNILSAGTVHEALAWANDLDDEELNYSWEILHEPLDKKDGGDEEEKPPVGDYKTLMEQSNSFTFKTPNTKGTYRLFVFVYDAIGNGAHANIPFLVE</sequence>
<dbReference type="GO" id="GO:0004553">
    <property type="term" value="F:hydrolase activity, hydrolyzing O-glycosyl compounds"/>
    <property type="evidence" value="ECO:0007669"/>
    <property type="project" value="InterPro"/>
</dbReference>
<evidence type="ECO:0000313" key="2">
    <source>
        <dbReference type="EMBL" id="SVA41062.1"/>
    </source>
</evidence>
<proteinExistence type="predicted"/>
<reference evidence="2" key="1">
    <citation type="submission" date="2018-05" db="EMBL/GenBank/DDBJ databases">
        <authorList>
            <person name="Lanie J.A."/>
            <person name="Ng W.-L."/>
            <person name="Kazmierczak K.M."/>
            <person name="Andrzejewski T.M."/>
            <person name="Davidsen T.M."/>
            <person name="Wayne K.J."/>
            <person name="Tettelin H."/>
            <person name="Glass J.I."/>
            <person name="Rusch D."/>
            <person name="Podicherti R."/>
            <person name="Tsui H.-C.T."/>
            <person name="Winkler M.E."/>
        </authorList>
    </citation>
    <scope>NUCLEOTIDE SEQUENCE</scope>
</reference>
<dbReference type="SUPFAM" id="SSF51445">
    <property type="entry name" value="(Trans)glycosidases"/>
    <property type="match status" value="1"/>
</dbReference>
<name>A0A381VL82_9ZZZZ</name>
<dbReference type="InterPro" id="IPR006103">
    <property type="entry name" value="Glyco_hydro_2_cat"/>
</dbReference>
<protein>
    <recommendedName>
        <fullName evidence="1">Glycoside hydrolase family 2 catalytic domain-containing protein</fullName>
    </recommendedName>
</protein>
<dbReference type="Gene3D" id="3.20.20.80">
    <property type="entry name" value="Glycosidases"/>
    <property type="match status" value="1"/>
</dbReference>
<gene>
    <name evidence="2" type="ORF">METZ01_LOCUS93916</name>
</gene>
<dbReference type="InterPro" id="IPR017853">
    <property type="entry name" value="GH"/>
</dbReference>
<organism evidence="2">
    <name type="scientific">marine metagenome</name>
    <dbReference type="NCBI Taxonomy" id="408172"/>
    <lineage>
        <taxon>unclassified sequences</taxon>
        <taxon>metagenomes</taxon>
        <taxon>ecological metagenomes</taxon>
    </lineage>
</organism>
<dbReference type="GO" id="GO:0005975">
    <property type="term" value="P:carbohydrate metabolic process"/>
    <property type="evidence" value="ECO:0007669"/>
    <property type="project" value="InterPro"/>
</dbReference>
<evidence type="ECO:0000259" key="1">
    <source>
        <dbReference type="Pfam" id="PF02836"/>
    </source>
</evidence>
<accession>A0A381VL82</accession>
<feature type="domain" description="Glycoside hydrolase family 2 catalytic" evidence="1">
    <location>
        <begin position="54"/>
        <end position="257"/>
    </location>
</feature>
<dbReference type="AlphaFoldDB" id="A0A381VL82"/>
<dbReference type="EMBL" id="UINC01009152">
    <property type="protein sequence ID" value="SVA41062.1"/>
    <property type="molecule type" value="Genomic_DNA"/>
</dbReference>
<dbReference type="Pfam" id="PF02836">
    <property type="entry name" value="Glyco_hydro_2_C"/>
    <property type="match status" value="1"/>
</dbReference>